<name>A0A4D6K864_9EURY</name>
<keyword evidence="1" id="KW-0812">Transmembrane</keyword>
<dbReference type="Pfam" id="PF03334">
    <property type="entry name" value="PhaG_MnhG_YufB"/>
    <property type="match status" value="1"/>
</dbReference>
<feature type="transmembrane region" description="Helical" evidence="1">
    <location>
        <begin position="48"/>
        <end position="76"/>
    </location>
</feature>
<dbReference type="PANTHER" id="PTHR34703:SF1">
    <property type="entry name" value="ANTIPORTER SUBUNIT MNHG2-RELATED"/>
    <property type="match status" value="1"/>
</dbReference>
<dbReference type="GO" id="GO:0015385">
    <property type="term" value="F:sodium:proton antiporter activity"/>
    <property type="evidence" value="ECO:0007669"/>
    <property type="project" value="TreeGrafter"/>
</dbReference>
<dbReference type="NCBIfam" id="TIGR01300">
    <property type="entry name" value="CPA3_mnhG_phaG"/>
    <property type="match status" value="1"/>
</dbReference>
<evidence type="ECO:0000313" key="2">
    <source>
        <dbReference type="EMBL" id="QCD64388.1"/>
    </source>
</evidence>
<dbReference type="EMBL" id="CP039375">
    <property type="protein sequence ID" value="QCD64388.1"/>
    <property type="molecule type" value="Genomic_DNA"/>
</dbReference>
<keyword evidence="1" id="KW-1133">Transmembrane helix</keyword>
<keyword evidence="1" id="KW-0472">Membrane</keyword>
<sequence length="111" mass="11426">MEPIGWLAVGLGVAGAFFGFVAAVGLVRLPDVYTRTHAASKSDTLAAVLSLAGAAIAIQSELATIKAVLLLVFIFLTNPTAAHAIARAADDQGIEPWTTDDTEVTDSADDS</sequence>
<feature type="transmembrane region" description="Helical" evidence="1">
    <location>
        <begin position="6"/>
        <end position="27"/>
    </location>
</feature>
<dbReference type="OMA" id="TNPISAH"/>
<dbReference type="AlphaFoldDB" id="A0A4D6K864"/>
<gene>
    <name evidence="2" type="ORF">E5139_01570</name>
</gene>
<dbReference type="RefSeq" id="WP_015763806.1">
    <property type="nucleotide sequence ID" value="NZ_CP039375.1"/>
</dbReference>
<evidence type="ECO:0000313" key="3">
    <source>
        <dbReference type="Proteomes" id="UP000297053"/>
    </source>
</evidence>
<accession>A0A4D6K864</accession>
<proteinExistence type="predicted"/>
<dbReference type="PANTHER" id="PTHR34703">
    <property type="entry name" value="ANTIPORTER SUBUNIT MNHG2-RELATED"/>
    <property type="match status" value="1"/>
</dbReference>
<dbReference type="GeneID" id="42177585"/>
<reference evidence="2 3" key="1">
    <citation type="submission" date="2019-04" db="EMBL/GenBank/DDBJ databases">
        <title>Complete genome sequence of Arthrobacter sp. ZXY-2 associated with effective atrazine degradation and salt adaptation.</title>
        <authorList>
            <person name="Zhao X."/>
        </authorList>
    </citation>
    <scope>NUCLEOTIDE SEQUENCE [LARGE SCALE GENOMIC DNA]</scope>
    <source>
        <strain evidence="3">ZP60</strain>
    </source>
</reference>
<dbReference type="KEGG" id="halz:E5139_01570"/>
<dbReference type="NCBIfam" id="NF009314">
    <property type="entry name" value="PRK12674.1-2"/>
    <property type="match status" value="1"/>
</dbReference>
<organism evidence="2 3">
    <name type="scientific">Halomicrobium mukohataei</name>
    <dbReference type="NCBI Taxonomy" id="57705"/>
    <lineage>
        <taxon>Archaea</taxon>
        <taxon>Methanobacteriati</taxon>
        <taxon>Methanobacteriota</taxon>
        <taxon>Stenosarchaea group</taxon>
        <taxon>Halobacteria</taxon>
        <taxon>Halobacteriales</taxon>
        <taxon>Haloarculaceae</taxon>
        <taxon>Halomicrobium</taxon>
    </lineage>
</organism>
<protein>
    <submittedName>
        <fullName evidence="2">Monovalent cation/H(+) antiporter subunit G</fullName>
    </submittedName>
</protein>
<evidence type="ECO:0000256" key="1">
    <source>
        <dbReference type="SAM" id="Phobius"/>
    </source>
</evidence>
<dbReference type="Proteomes" id="UP000297053">
    <property type="component" value="Chromosome"/>
</dbReference>
<dbReference type="InterPro" id="IPR005133">
    <property type="entry name" value="PhaG_MnhG_YufB"/>
</dbReference>
<reference evidence="2 3" key="2">
    <citation type="submission" date="2019-04" db="EMBL/GenBank/DDBJ databases">
        <authorList>
            <person name="Yang S."/>
            <person name="Wei W."/>
        </authorList>
    </citation>
    <scope>NUCLEOTIDE SEQUENCE [LARGE SCALE GENOMIC DNA]</scope>
    <source>
        <strain evidence="3">ZP60</strain>
    </source>
</reference>